<dbReference type="PANTHER" id="PTHR11895">
    <property type="entry name" value="TRANSAMIDASE"/>
    <property type="match status" value="1"/>
</dbReference>
<evidence type="ECO:0000256" key="1">
    <source>
        <dbReference type="SAM" id="MobiDB-lite"/>
    </source>
</evidence>
<dbReference type="AlphaFoldDB" id="A0ABD5WYI9"/>
<gene>
    <name evidence="3" type="ORF">ACFQKD_15210</name>
</gene>
<dbReference type="EMBL" id="JBHTAG010000003">
    <property type="protein sequence ID" value="MFC7098654.1"/>
    <property type="molecule type" value="Genomic_DNA"/>
</dbReference>
<dbReference type="PROSITE" id="PS00571">
    <property type="entry name" value="AMIDASES"/>
    <property type="match status" value="1"/>
</dbReference>
<dbReference type="RefSeq" id="WP_276236805.1">
    <property type="nucleotide sequence ID" value="NZ_CP119989.1"/>
</dbReference>
<proteinExistence type="predicted"/>
<comment type="caution">
    <text evidence="3">The sequence shown here is derived from an EMBL/GenBank/DDBJ whole genome shotgun (WGS) entry which is preliminary data.</text>
</comment>
<dbReference type="GeneID" id="79270413"/>
<feature type="domain" description="Amidase" evidence="2">
    <location>
        <begin position="47"/>
        <end position="452"/>
    </location>
</feature>
<feature type="compositionally biased region" description="Basic and acidic residues" evidence="1">
    <location>
        <begin position="1"/>
        <end position="21"/>
    </location>
</feature>
<reference evidence="3 4" key="1">
    <citation type="journal article" date="2019" name="Int. J. Syst. Evol. Microbiol.">
        <title>The Global Catalogue of Microorganisms (GCM) 10K type strain sequencing project: providing services to taxonomists for standard genome sequencing and annotation.</title>
        <authorList>
            <consortium name="The Broad Institute Genomics Platform"/>
            <consortium name="The Broad Institute Genome Sequencing Center for Infectious Disease"/>
            <person name="Wu L."/>
            <person name="Ma J."/>
        </authorList>
    </citation>
    <scope>NUCLEOTIDE SEQUENCE [LARGE SCALE GENOMIC DNA]</scope>
    <source>
        <strain evidence="3 4">DT55</strain>
    </source>
</reference>
<dbReference type="SUPFAM" id="SSF75304">
    <property type="entry name" value="Amidase signature (AS) enzymes"/>
    <property type="match status" value="1"/>
</dbReference>
<evidence type="ECO:0000313" key="3">
    <source>
        <dbReference type="EMBL" id="MFC7098654.1"/>
    </source>
</evidence>
<sequence length="463" mass="46829">MRGDSPSDAAQRARRDADRVADLGGDDTAPAFEPATPTERSDPFDAFATAARAPRLGGGSLSDVRVATKDNVAVAGLVHDAGTDALGWEPAADATVVERLRAAGAEFVGTTRMDALALGVTGEACRAGATRNPAAEGCVPGGSSSGSAAAVAGGLADAALGTDTGGSVRLPAACCGVVGVMPTYDRVPRTGVLDLAPTLDHVGVVATDVKTAALTLDAVSGADPIRPTTAAASQTTALEALDAPLGRLRIGVPEPFVEVAGPCVTATFEETVTGLSGLPGATVERLAFPEHGDAEFVNQVHTLAEFARVLDADGQPVGDGRAAAARSALASDVAELGVPERVERLVARGRALVQETDAYAEAWDARRRLVRRTQSCLDRVDVLVTPTVPTMPPAFGAVGDEDGDAVRPGELLANTAPFNCTGNPAVSVPCGSAEGLPVGLQVVAPLGDDETALRVARAVESVT</sequence>
<accession>A0ABD5WYI9</accession>
<protein>
    <submittedName>
        <fullName evidence="3">Amidase</fullName>
    </submittedName>
</protein>
<name>A0ABD5WYI9_9EURY</name>
<dbReference type="Gene3D" id="3.90.1300.10">
    <property type="entry name" value="Amidase signature (AS) domain"/>
    <property type="match status" value="1"/>
</dbReference>
<dbReference type="InterPro" id="IPR020556">
    <property type="entry name" value="Amidase_CS"/>
</dbReference>
<dbReference type="InterPro" id="IPR023631">
    <property type="entry name" value="Amidase_dom"/>
</dbReference>
<dbReference type="Proteomes" id="UP001596388">
    <property type="component" value="Unassembled WGS sequence"/>
</dbReference>
<feature type="region of interest" description="Disordered" evidence="1">
    <location>
        <begin position="1"/>
        <end position="44"/>
    </location>
</feature>
<evidence type="ECO:0000259" key="2">
    <source>
        <dbReference type="Pfam" id="PF01425"/>
    </source>
</evidence>
<dbReference type="PANTHER" id="PTHR11895:SF7">
    <property type="entry name" value="GLUTAMYL-TRNA(GLN) AMIDOTRANSFERASE SUBUNIT A, MITOCHONDRIAL"/>
    <property type="match status" value="1"/>
</dbReference>
<dbReference type="InterPro" id="IPR036928">
    <property type="entry name" value="AS_sf"/>
</dbReference>
<dbReference type="Pfam" id="PF01425">
    <property type="entry name" value="Amidase"/>
    <property type="match status" value="1"/>
</dbReference>
<dbReference type="InterPro" id="IPR000120">
    <property type="entry name" value="Amidase"/>
</dbReference>
<keyword evidence="4" id="KW-1185">Reference proteome</keyword>
<evidence type="ECO:0000313" key="4">
    <source>
        <dbReference type="Proteomes" id="UP001596388"/>
    </source>
</evidence>
<organism evidence="3 4">
    <name type="scientific">Halobaculum marinum</name>
    <dbReference type="NCBI Taxonomy" id="3031996"/>
    <lineage>
        <taxon>Archaea</taxon>
        <taxon>Methanobacteriati</taxon>
        <taxon>Methanobacteriota</taxon>
        <taxon>Stenosarchaea group</taxon>
        <taxon>Halobacteria</taxon>
        <taxon>Halobacteriales</taxon>
        <taxon>Haloferacaceae</taxon>
        <taxon>Halobaculum</taxon>
    </lineage>
</organism>